<keyword evidence="2" id="KW-1185">Reference proteome</keyword>
<name>L7ERY1_STRT8</name>
<dbReference type="Proteomes" id="UP000010931">
    <property type="component" value="Unassembled WGS sequence"/>
</dbReference>
<dbReference type="EMBL" id="AEJB01000629">
    <property type="protein sequence ID" value="ELP62173.1"/>
    <property type="molecule type" value="Genomic_DNA"/>
</dbReference>
<evidence type="ECO:0000313" key="1">
    <source>
        <dbReference type="EMBL" id="ELP62173.1"/>
    </source>
</evidence>
<dbReference type="AlphaFoldDB" id="L7ERY1"/>
<organism evidence="1 2">
    <name type="scientific">Streptomyces turgidiscabies (strain Car8)</name>
    <dbReference type="NCBI Taxonomy" id="698760"/>
    <lineage>
        <taxon>Bacteria</taxon>
        <taxon>Bacillati</taxon>
        <taxon>Actinomycetota</taxon>
        <taxon>Actinomycetes</taxon>
        <taxon>Kitasatosporales</taxon>
        <taxon>Streptomycetaceae</taxon>
        <taxon>Streptomyces</taxon>
    </lineage>
</organism>
<evidence type="ECO:0000313" key="2">
    <source>
        <dbReference type="Proteomes" id="UP000010931"/>
    </source>
</evidence>
<proteinExistence type="predicted"/>
<comment type="caution">
    <text evidence="1">The sequence shown here is derived from an EMBL/GenBank/DDBJ whole genome shotgun (WGS) entry which is preliminary data.</text>
</comment>
<accession>L7ERY1</accession>
<sequence>MVDLDGVRDERFAEVAALLSENLDADNQCHTPKGVNRD</sequence>
<gene>
    <name evidence="1" type="ORF">STRTUCAR8_09943</name>
</gene>
<protein>
    <submittedName>
        <fullName evidence="1">Uncharacterized protein</fullName>
    </submittedName>
</protein>
<reference evidence="1 2" key="1">
    <citation type="journal article" date="2011" name="Plasmid">
        <title>Streptomyces turgidiscabies Car8 contains a modular pathogenicity island that shares virulence genes with other actinobacterial plant pathogens.</title>
        <authorList>
            <person name="Huguet-Tapia J.C."/>
            <person name="Badger J.H."/>
            <person name="Loria R."/>
            <person name="Pettis G.S."/>
        </authorList>
    </citation>
    <scope>NUCLEOTIDE SEQUENCE [LARGE SCALE GENOMIC DNA]</scope>
    <source>
        <strain evidence="1 2">Car8</strain>
    </source>
</reference>